<proteinExistence type="predicted"/>
<reference evidence="2" key="1">
    <citation type="journal article" date="2019" name="Int. J. Syst. Evol. Microbiol.">
        <title>The Global Catalogue of Microorganisms (GCM) 10K type strain sequencing project: providing services to taxonomists for standard genome sequencing and annotation.</title>
        <authorList>
            <consortium name="The Broad Institute Genomics Platform"/>
            <consortium name="The Broad Institute Genome Sequencing Center for Infectious Disease"/>
            <person name="Wu L."/>
            <person name="Ma J."/>
        </authorList>
    </citation>
    <scope>NUCLEOTIDE SEQUENCE [LARGE SCALE GENOMIC DNA]</scope>
    <source>
        <strain evidence="2">KCTC 42247</strain>
    </source>
</reference>
<evidence type="ECO:0000313" key="1">
    <source>
        <dbReference type="EMBL" id="MFD2744017.1"/>
    </source>
</evidence>
<accession>A0ABW5UDT8</accession>
<dbReference type="RefSeq" id="WP_380884901.1">
    <property type="nucleotide sequence ID" value="NZ_JBHUMB010000014.1"/>
</dbReference>
<keyword evidence="2" id="KW-1185">Reference proteome</keyword>
<dbReference type="Proteomes" id="UP001597418">
    <property type="component" value="Unassembled WGS sequence"/>
</dbReference>
<evidence type="ECO:0000313" key="2">
    <source>
        <dbReference type="Proteomes" id="UP001597418"/>
    </source>
</evidence>
<dbReference type="EMBL" id="JBHUMB010000014">
    <property type="protein sequence ID" value="MFD2744017.1"/>
    <property type="molecule type" value="Genomic_DNA"/>
</dbReference>
<protein>
    <recommendedName>
        <fullName evidence="3">Lipoprotein</fullName>
    </recommendedName>
</protein>
<evidence type="ECO:0008006" key="3">
    <source>
        <dbReference type="Google" id="ProtNLM"/>
    </source>
</evidence>
<name>A0ABW5UDT8_9SPHI</name>
<gene>
    <name evidence="1" type="ORF">ACFSQ6_11505</name>
</gene>
<comment type="caution">
    <text evidence="1">The sequence shown here is derived from an EMBL/GenBank/DDBJ whole genome shotgun (WGS) entry which is preliminary data.</text>
</comment>
<sequence length="173" mass="19389">MNQLTTLSILLIASITTIFSCQSIEQNRENNTADSIDIMTEKHAGTILTDVPFAIAHNYFVLNDAKIPENPKITTQVEFDSVFGNATSMGEDGKPTPIDFDQQFVIAIVLDQSDFATKIEPMDLRKLDAENIQFRYTVTVGERQQFISQPALVLVVDRKHEANVILKRTDDAQ</sequence>
<organism evidence="1 2">
    <name type="scientific">Sphingobacterium populi</name>
    <dbReference type="NCBI Taxonomy" id="1812824"/>
    <lineage>
        <taxon>Bacteria</taxon>
        <taxon>Pseudomonadati</taxon>
        <taxon>Bacteroidota</taxon>
        <taxon>Sphingobacteriia</taxon>
        <taxon>Sphingobacteriales</taxon>
        <taxon>Sphingobacteriaceae</taxon>
        <taxon>Sphingobacterium</taxon>
    </lineage>
</organism>